<organism evidence="2 3">
    <name type="scientific">Xanthocytophaga flava</name>
    <dbReference type="NCBI Taxonomy" id="3048013"/>
    <lineage>
        <taxon>Bacteria</taxon>
        <taxon>Pseudomonadati</taxon>
        <taxon>Bacteroidota</taxon>
        <taxon>Cytophagia</taxon>
        <taxon>Cytophagales</taxon>
        <taxon>Rhodocytophagaceae</taxon>
        <taxon>Xanthocytophaga</taxon>
    </lineage>
</organism>
<sequence length="1361" mass="146743">MTRKLIPIFLFLCNVLSLCVASYGQVKVEVRFKEFYNAKPGSDIVVKMYTRLKGSNDNRCANDRLGCSGCLGRNFPGYQWSDLRSLGEPESTVRFTVPDEQMNLTHASLPEYIIVRLHAWQDFGYGSTCISNNSDGDEGYQDLKVYLGSIPAGEWIPVEKNVNATEILRDDPNYQMRLQVRYVITPDPITFIGMQPNGSFCANSTITLKTGITPANLPPSPGLSYEWFYQNSGSLTWIPLRDTTNNSNTTTRPEISFNPLESIFTSGLTQKRNIRFRVRTRSKEGDLLSDAQVSSLKEFSPPPPTITALTPTISCAKTNTGTFRLQVNGIKGGQFLYQIAKGTTVTPPCDPATLVSNTCSEGVFLSGRIKSADTTFQNIGPGTYTLWTMNPDGAYGICQSDPYTFTIDSIPSLVIQSAEVQPVSCYGGKDGQIKLVVSGGAEGGVTYTYVSGPGTESIGSTNTTGIFTGLPVGVHRIRMQDLCMTLEKDVTITQPPLVSLAGIADALQVGNATCAIPGNGVVIVTVAKTADSFDKPVSTNFHYQLFQAGNATVYREAILTATEWRSENLPVGKYRLVVKEQGGADCNAYSTDLEIIAPPALGITNIQTTHVTCFGYKSGEIRFTGTGNTQGYQYQITHTTGAIAPQNNTTGIFSGLPAGDYRLTVRRLLPAGCTDSFTYPSTVVITQPSQLMATLTGKDISCADKEDGQLTLKVNGGTGTTYSYIVRRKDGVDSVTYKSGTLTGVLTVEGLIDGNYSFQATDVNGCSVFSESVTIHRPAPLKITSVNRTDIVCITDKGSIAIVAQGGIAPYQYSINNGVAFSASASFIGLSAGTYTILVKDVNGCTASYTTPIQITIPAQELSFTHTVSDYNGYQISCFGGNNGYVILQATGGNGSTYTGYSYSVDGRPYQTSNRLDGLTAGRHQLNVKDGRGCIVSQSIDLIQPEIRLGLQLVDKTNVVCAGDHSGKLTVKAVGGAAPYEFSIDGGQTYQAQALFANLAVGTYGLIAKDKNGCMATLTEAITSLYSPIEIVYQISEVNCRGGNDGTINITVSGGKAPYTYQWLETQQTSEDAIGLTAGTHTVRVTDAAGCQKEMQMNVGQPARELTFQLTTVPVCYGQTNGSIQIHASGGTPPYVYSIDNGDSFQSNTDFAVGIGTYSIRVRDSKQCQTTGSTIILQRNDQPEPGFLVASSESARDTLVITDISVPKADSLHWTFDTAAEILDSNAWAPQLRFAEAGEYTIQMTGFFGGCAYSVTKTLYLKPFDPTAPVTPVPGSRYLISLEVSPNPNDGVFVAKAKLLKKQPLVLVVIDMLGNERYRKTWDKTQEIEEHITLPDVKAGMYILRAVTENDAREVKISINH</sequence>
<dbReference type="RefSeq" id="WP_313981883.1">
    <property type="nucleotide sequence ID" value="NZ_JASJOS010000008.1"/>
</dbReference>
<dbReference type="NCBIfam" id="TIGR04183">
    <property type="entry name" value="Por_Secre_tail"/>
    <property type="match status" value="1"/>
</dbReference>
<dbReference type="Pfam" id="PF13573">
    <property type="entry name" value="SprB"/>
    <property type="match status" value="5"/>
</dbReference>
<comment type="caution">
    <text evidence="2">The sequence shown here is derived from an EMBL/GenBank/DDBJ whole genome shotgun (WGS) entry which is preliminary data.</text>
</comment>
<feature type="chain" id="PRO_5042246934" evidence="1">
    <location>
        <begin position="21"/>
        <end position="1361"/>
    </location>
</feature>
<dbReference type="InterPro" id="IPR026444">
    <property type="entry name" value="Secre_tail"/>
</dbReference>
<name>A0AAE3QSI2_9BACT</name>
<evidence type="ECO:0000256" key="1">
    <source>
        <dbReference type="SAM" id="SignalP"/>
    </source>
</evidence>
<proteinExistence type="predicted"/>
<dbReference type="EMBL" id="JASJOS010000008">
    <property type="protein sequence ID" value="MDJ1482608.1"/>
    <property type="molecule type" value="Genomic_DNA"/>
</dbReference>
<gene>
    <name evidence="2" type="ORF">QNI16_19060</name>
</gene>
<evidence type="ECO:0000313" key="3">
    <source>
        <dbReference type="Proteomes" id="UP001241110"/>
    </source>
</evidence>
<keyword evidence="1" id="KW-0732">Signal</keyword>
<reference evidence="2" key="1">
    <citation type="submission" date="2023-05" db="EMBL/GenBank/DDBJ databases">
        <authorList>
            <person name="Zhang X."/>
        </authorList>
    </citation>
    <scope>NUCLEOTIDE SEQUENCE</scope>
    <source>
        <strain evidence="2">YF14B1</strain>
    </source>
</reference>
<feature type="signal peptide" evidence="1">
    <location>
        <begin position="1"/>
        <end position="20"/>
    </location>
</feature>
<protein>
    <submittedName>
        <fullName evidence="2">T9SS type A sorting domain-containing protein</fullName>
    </submittedName>
</protein>
<accession>A0AAE3QSI2</accession>
<evidence type="ECO:0000313" key="2">
    <source>
        <dbReference type="EMBL" id="MDJ1482608.1"/>
    </source>
</evidence>
<dbReference type="Proteomes" id="UP001241110">
    <property type="component" value="Unassembled WGS sequence"/>
</dbReference>
<dbReference type="Gene3D" id="2.60.40.740">
    <property type="match status" value="1"/>
</dbReference>
<dbReference type="InterPro" id="IPR025667">
    <property type="entry name" value="SprB_repeat"/>
</dbReference>